<dbReference type="RefSeq" id="WP_139674340.1">
    <property type="nucleotide sequence ID" value="NZ_VDMN01000001.1"/>
</dbReference>
<dbReference type="SUPFAM" id="SSF53756">
    <property type="entry name" value="UDP-Glycosyltransferase/glycogen phosphorylase"/>
    <property type="match status" value="1"/>
</dbReference>
<dbReference type="GO" id="GO:0016757">
    <property type="term" value="F:glycosyltransferase activity"/>
    <property type="evidence" value="ECO:0007669"/>
    <property type="project" value="InterPro"/>
</dbReference>
<evidence type="ECO:0000313" key="4">
    <source>
        <dbReference type="EMBL" id="TNM65820.1"/>
    </source>
</evidence>
<dbReference type="Pfam" id="PF00535">
    <property type="entry name" value="Glycos_transf_2"/>
    <property type="match status" value="1"/>
</dbReference>
<dbReference type="InterPro" id="IPR029044">
    <property type="entry name" value="Nucleotide-diphossugar_trans"/>
</dbReference>
<dbReference type="OrthoDB" id="9801609at2"/>
<dbReference type="EMBL" id="VDMN01000001">
    <property type="protein sequence ID" value="TNM65820.1"/>
    <property type="molecule type" value="Genomic_DNA"/>
</dbReference>
<evidence type="ECO:0000259" key="3">
    <source>
        <dbReference type="Pfam" id="PF00535"/>
    </source>
</evidence>
<dbReference type="PANTHER" id="PTHR46401">
    <property type="entry name" value="GLYCOSYLTRANSFERASE WBBK-RELATED"/>
    <property type="match status" value="1"/>
</dbReference>
<dbReference type="Gene3D" id="3.40.50.2000">
    <property type="entry name" value="Glycogen Phosphorylase B"/>
    <property type="match status" value="2"/>
</dbReference>
<proteinExistence type="predicted"/>
<evidence type="ECO:0000256" key="1">
    <source>
        <dbReference type="ARBA" id="ARBA00022679"/>
    </source>
</evidence>
<dbReference type="CDD" id="cd03809">
    <property type="entry name" value="GT4_MtfB-like"/>
    <property type="match status" value="1"/>
</dbReference>
<dbReference type="InterPro" id="IPR001173">
    <property type="entry name" value="Glyco_trans_2-like"/>
</dbReference>
<feature type="domain" description="Glycosyl transferase family 1" evidence="2">
    <location>
        <begin position="192"/>
        <end position="335"/>
    </location>
</feature>
<feature type="domain" description="Glycosyltransferase 2-like" evidence="3">
    <location>
        <begin position="380"/>
        <end position="486"/>
    </location>
</feature>
<dbReference type="CDD" id="cd00761">
    <property type="entry name" value="Glyco_tranf_GTA_type"/>
    <property type="match status" value="1"/>
</dbReference>
<reference evidence="4 5" key="1">
    <citation type="submission" date="2019-06" db="EMBL/GenBank/DDBJ databases">
        <title>The draft genome of Rhizobium smilacinae PTYR-5.</title>
        <authorList>
            <person name="Liu L."/>
            <person name="Li L."/>
            <person name="Zhang X."/>
        </authorList>
    </citation>
    <scope>NUCLEOTIDE SEQUENCE [LARGE SCALE GENOMIC DNA]</scope>
    <source>
        <strain evidence="4 5">PTYR-5</strain>
    </source>
</reference>
<dbReference type="PANTHER" id="PTHR46401:SF2">
    <property type="entry name" value="GLYCOSYLTRANSFERASE WBBK-RELATED"/>
    <property type="match status" value="1"/>
</dbReference>
<dbReference type="Pfam" id="PF00534">
    <property type="entry name" value="Glycos_transf_1"/>
    <property type="match status" value="1"/>
</dbReference>
<organism evidence="4 5">
    <name type="scientific">Aliirhizobium smilacinae</name>
    <dbReference type="NCBI Taxonomy" id="1395944"/>
    <lineage>
        <taxon>Bacteria</taxon>
        <taxon>Pseudomonadati</taxon>
        <taxon>Pseudomonadota</taxon>
        <taxon>Alphaproteobacteria</taxon>
        <taxon>Hyphomicrobiales</taxon>
        <taxon>Rhizobiaceae</taxon>
        <taxon>Aliirhizobium</taxon>
    </lineage>
</organism>
<sequence length="679" mass="73209">MGLKNSFAVNGRFLTHAPTGVQRYALNVLKALDEASGGDPLATLLLPSGAVDPGLKSFERIEISSRLKGHAWEQCALPLNWRGPLLNLCNTAPIAKKEQIVCIHDGNVFAAPDSYSLAFRTAYKSIQPVLARRATRIATVSHASARQLARYLPIDAKDIAVLPNGHEHVLQWNADAAEVAPGIVSSIATRSRRYVFALGSRAKHKNLSLLSKIAAELDALGIDIVVAGGDFGIFSESTAEQPGNVIMAGRVSDDDIAYFLKHALCLAFPSLNEGFGLPVVEAMALGCPVISSYHSSMAEVCGDAALLASPFDPAQWVKHVETLKNSASVADDLRAKGFVQTQKFSWRETAAGYRELLERPTARLASRQAEVQPIARVAVAIATRGRPAVVSQTIGHLLATQTLAPERVILSCVDRSDAGDLADDHRVEVITGKAGLPAQRNNALEHLKVGIDVVVFLDDDFVADPNWLATAARAFADESSVVGFTGRVVADGIKGPGIPFDEAVRLVEQAPAANGPGWERPFSPYGCNMAYRVSAIGDNRFDERLVLYGWLEDRDFGASLAKKSGDLVKCAEAYGVHMGVKVGRVSGQRLGYSQVINPVYLRRKGTMTTKQAIGQIWRNMSMNFAKSLSPEPFIDRRGRVKGNLRALLDLFRGQINPERAASLEVAPTKLERLGGGVAR</sequence>
<accession>A0A5C4XTA0</accession>
<dbReference type="GO" id="GO:0009103">
    <property type="term" value="P:lipopolysaccharide biosynthetic process"/>
    <property type="evidence" value="ECO:0007669"/>
    <property type="project" value="TreeGrafter"/>
</dbReference>
<evidence type="ECO:0000259" key="2">
    <source>
        <dbReference type="Pfam" id="PF00534"/>
    </source>
</evidence>
<name>A0A5C4XTA0_9HYPH</name>
<keyword evidence="1 4" id="KW-0808">Transferase</keyword>
<dbReference type="Proteomes" id="UP000311605">
    <property type="component" value="Unassembled WGS sequence"/>
</dbReference>
<protein>
    <submittedName>
        <fullName evidence="4">Glycosyltransferase</fullName>
    </submittedName>
</protein>
<dbReference type="AlphaFoldDB" id="A0A5C4XTA0"/>
<evidence type="ECO:0000313" key="5">
    <source>
        <dbReference type="Proteomes" id="UP000311605"/>
    </source>
</evidence>
<keyword evidence="5" id="KW-1185">Reference proteome</keyword>
<dbReference type="InterPro" id="IPR001296">
    <property type="entry name" value="Glyco_trans_1"/>
</dbReference>
<dbReference type="SUPFAM" id="SSF53448">
    <property type="entry name" value="Nucleotide-diphospho-sugar transferases"/>
    <property type="match status" value="1"/>
</dbReference>
<gene>
    <name evidence="4" type="ORF">FHP24_06170</name>
</gene>
<dbReference type="Gene3D" id="3.90.550.10">
    <property type="entry name" value="Spore Coat Polysaccharide Biosynthesis Protein SpsA, Chain A"/>
    <property type="match status" value="1"/>
</dbReference>
<comment type="caution">
    <text evidence="4">The sequence shown here is derived from an EMBL/GenBank/DDBJ whole genome shotgun (WGS) entry which is preliminary data.</text>
</comment>